<keyword evidence="10" id="KW-0418">Kinase</keyword>
<dbReference type="EMBL" id="KV417600">
    <property type="protein sequence ID" value="KZP15859.1"/>
    <property type="molecule type" value="Genomic_DNA"/>
</dbReference>
<feature type="region of interest" description="Disordered" evidence="20">
    <location>
        <begin position="506"/>
        <end position="534"/>
    </location>
</feature>
<dbReference type="InterPro" id="IPR045133">
    <property type="entry name" value="IRE1/2-like"/>
</dbReference>
<keyword evidence="12 19" id="KW-0067">ATP-binding</keyword>
<dbReference type="FunFam" id="1.20.1440.180:FF:000002">
    <property type="entry name" value="Serine/threonine-protein kinase/endoribonuclease IRE1"/>
    <property type="match status" value="1"/>
</dbReference>
<dbReference type="Pfam" id="PF00069">
    <property type="entry name" value="Pkinase"/>
    <property type="match status" value="1"/>
</dbReference>
<dbReference type="AlphaFoldDB" id="A0A166EKQ0"/>
<dbReference type="InterPro" id="IPR008271">
    <property type="entry name" value="Ser/Thr_kinase_AS"/>
</dbReference>
<dbReference type="Gene3D" id="1.10.510.10">
    <property type="entry name" value="Transferase(Phosphotransferase) domain 1"/>
    <property type="match status" value="1"/>
</dbReference>
<accession>A0A166EKQ0</accession>
<keyword evidence="25" id="KW-1185">Reference proteome</keyword>
<name>A0A166EKQ0_9AGAM</name>
<dbReference type="InterPro" id="IPR000719">
    <property type="entry name" value="Prot_kinase_dom"/>
</dbReference>
<feature type="region of interest" description="Disordered" evidence="20">
    <location>
        <begin position="678"/>
        <end position="744"/>
    </location>
</feature>
<evidence type="ECO:0000256" key="8">
    <source>
        <dbReference type="ARBA" id="ARBA00022729"/>
    </source>
</evidence>
<comment type="catalytic activity">
    <reaction evidence="18">
        <text>L-seryl-[protein] + ATP = O-phospho-L-seryl-[protein] + ADP + H(+)</text>
        <dbReference type="Rhea" id="RHEA:17989"/>
        <dbReference type="Rhea" id="RHEA-COMP:9863"/>
        <dbReference type="Rhea" id="RHEA-COMP:11604"/>
        <dbReference type="ChEBI" id="CHEBI:15378"/>
        <dbReference type="ChEBI" id="CHEBI:29999"/>
        <dbReference type="ChEBI" id="CHEBI:30616"/>
        <dbReference type="ChEBI" id="CHEBI:83421"/>
        <dbReference type="ChEBI" id="CHEBI:456216"/>
        <dbReference type="EC" id="2.7.11.1"/>
    </reaction>
    <physiologicalReaction direction="left-to-right" evidence="18">
        <dbReference type="Rhea" id="RHEA:17990"/>
    </physiologicalReaction>
</comment>
<dbReference type="PROSITE" id="PS00107">
    <property type="entry name" value="PROTEIN_KINASE_ATP"/>
    <property type="match status" value="1"/>
</dbReference>
<feature type="region of interest" description="Disordered" evidence="20">
    <location>
        <begin position="326"/>
        <end position="349"/>
    </location>
</feature>
<dbReference type="InterPro" id="IPR038357">
    <property type="entry name" value="KEN_sf"/>
</dbReference>
<dbReference type="SMART" id="SM00580">
    <property type="entry name" value="PUG"/>
    <property type="match status" value="1"/>
</dbReference>
<feature type="region of interest" description="Disordered" evidence="20">
    <location>
        <begin position="967"/>
        <end position="995"/>
    </location>
</feature>
<dbReference type="OrthoDB" id="63989at2759"/>
<evidence type="ECO:0000256" key="2">
    <source>
        <dbReference type="ARBA" id="ARBA00004479"/>
    </source>
</evidence>
<keyword evidence="9 19" id="KW-0547">Nucleotide-binding</keyword>
<evidence type="ECO:0000256" key="11">
    <source>
        <dbReference type="ARBA" id="ARBA00022801"/>
    </source>
</evidence>
<evidence type="ECO:0000256" key="6">
    <source>
        <dbReference type="ARBA" id="ARBA00022692"/>
    </source>
</evidence>
<feature type="compositionally biased region" description="Low complexity" evidence="20">
    <location>
        <begin position="973"/>
        <end position="983"/>
    </location>
</feature>
<evidence type="ECO:0000256" key="14">
    <source>
        <dbReference type="ARBA" id="ARBA00022989"/>
    </source>
</evidence>
<dbReference type="GO" id="GO:0016787">
    <property type="term" value="F:hydrolase activity"/>
    <property type="evidence" value="ECO:0007669"/>
    <property type="project" value="UniProtKB-KW"/>
</dbReference>
<evidence type="ECO:0000256" key="5">
    <source>
        <dbReference type="ARBA" id="ARBA00022679"/>
    </source>
</evidence>
<feature type="compositionally biased region" description="Low complexity" evidence="20">
    <location>
        <begin position="678"/>
        <end position="689"/>
    </location>
</feature>
<dbReference type="PROSITE" id="PS51392">
    <property type="entry name" value="KEN"/>
    <property type="match status" value="1"/>
</dbReference>
<evidence type="ECO:0000259" key="23">
    <source>
        <dbReference type="PROSITE" id="PS51392"/>
    </source>
</evidence>
<gene>
    <name evidence="24" type="ORF">FIBSPDRAFT_934984</name>
</gene>
<keyword evidence="4" id="KW-0723">Serine/threonine-protein kinase</keyword>
<comment type="cofactor">
    <cofactor evidence="1">
        <name>Mg(2+)</name>
        <dbReference type="ChEBI" id="CHEBI:18420"/>
    </cofactor>
</comment>
<dbReference type="PANTHER" id="PTHR13954:SF6">
    <property type="entry name" value="NON-SPECIFIC SERINE_THREONINE PROTEIN KINASE"/>
    <property type="match status" value="1"/>
</dbReference>
<evidence type="ECO:0000256" key="12">
    <source>
        <dbReference type="ARBA" id="ARBA00022840"/>
    </source>
</evidence>
<feature type="binding site" evidence="19">
    <location>
        <position position="802"/>
    </location>
    <ligand>
        <name>ATP</name>
        <dbReference type="ChEBI" id="CHEBI:30616"/>
    </ligand>
</feature>
<feature type="compositionally biased region" description="Basic residues" evidence="20">
    <location>
        <begin position="711"/>
        <end position="724"/>
    </location>
</feature>
<feature type="domain" description="Protein kinase" evidence="22">
    <location>
        <begin position="774"/>
        <end position="1082"/>
    </location>
</feature>
<evidence type="ECO:0000256" key="9">
    <source>
        <dbReference type="ARBA" id="ARBA00022741"/>
    </source>
</evidence>
<evidence type="ECO:0000256" key="1">
    <source>
        <dbReference type="ARBA" id="ARBA00001946"/>
    </source>
</evidence>
<keyword evidence="11" id="KW-0378">Hydrolase</keyword>
<feature type="signal peptide" evidence="21">
    <location>
        <begin position="1"/>
        <end position="19"/>
    </location>
</feature>
<sequence length="1219" mass="131411">MHALLLPFLLLALVSVSLAMAAANSDSHSLTLRKRTVPLDDYPLHQPSAFIASGAQDEPLQLLDIVLLASVDGKFHALNRTSGHTLWSMAAASTSQTPATLGPLVRTTHPQQPYATAGTDGDDELDEELYIIEPQSGDIYVMTSPSSPLQRLAFSMAELVNMSPFDFSLSSEGDRRVFVGKKETSMVTLELETGIVKEVNAECPWDPFEDLKDGWEDEDDDVDLDELENPAVKQSTEISIGRTGSYPAAYPCTLNNQINDPPDYHIAIHTRPSSTARSKNRSKTAVQNLSFSTYGPNNRDTSLQAAYARPADDAYVQSFPNGDIFSFRTTENGTGKNKNGKGKKSAAGQPPIDALWHAKSPLHQPIVAVFDVVRTAGQAPFALLQPRPVLSTAAATATSSSLGGGAGGYDALPGRTSAYVGLLEESGALFAMSAARYPLVAFDHPLSDRLTEEVERACRNAGKDGEWGVGDKRCLVGTKELAQAGEENLEGGKGVGLLDGAPHPLPLPGATSVPSSHGSGKHRPHRTVTGDEVDNTTLIPPNTWPWAALHTSPSVLLLPYIPYIGGGGHGAFGVAVLWAAALGVVGAAWAYKRFKGVRLRFNLEFPEAAAAEKAVDGLGEVTAPVLVSAADVDTEELREGPPDSENTATAAAPIAIAMPSPDSPPTVTDPIATATATALSSAPASAASPEVDGEESGGEGADGENGEPERRKGRKKRRGKKKRAGPADVGEGEDKEDKEDEKVEELQLQAPSGLVFLSAPKPAQAQVQAPTSLIVSDSILGFGSHGTVVFSGSLQGRAVAVKRLLQDFVTLAAREVSILQESDDHPNVIRYYYQEAQANFLYIALELCPCSLADLIEAPQLHMEVSAAFDPKRALRQIASGLRHLHGLKLIHRDIKPQNILVSGAKRHGAGKDRGHRMLISDFGLCKKLELDQTSFLPTAHGAAGAGTVGWRAPEILRGEVKLDDGLGDDTMSSRGSVGARSGSQGGTGGGTGIGEKPTRLTKLVDIFALGCLFYYTLTGGGHPYGDRFEREVNILKNQKSLEGLERFGEEGAEAAELISSMLSIEARERPDTTICLLHPFFWDQGRRLTFLQDASDRFEIMCRDPRDPLLVTLETGAYDIVGNDWHTRLDKIFIDNLGKFRKYDGRSVQDLLRALRNKKHHYQDLPDNVKRHLGPMPEGFLSYFTRRYPHLFLHVHGVVSDTTLRHESMFRSYFDLAE</sequence>
<evidence type="ECO:0000256" key="4">
    <source>
        <dbReference type="ARBA" id="ARBA00022527"/>
    </source>
</evidence>
<feature type="chain" id="PRO_5007872775" description="non-specific serine/threonine protein kinase" evidence="21">
    <location>
        <begin position="20"/>
        <end position="1219"/>
    </location>
</feature>
<dbReference type="PROSITE" id="PS50011">
    <property type="entry name" value="PROTEIN_KINASE_DOM"/>
    <property type="match status" value="1"/>
</dbReference>
<feature type="compositionally biased region" description="Gly residues" evidence="20">
    <location>
        <begin position="984"/>
        <end position="994"/>
    </location>
</feature>
<keyword evidence="13" id="KW-0460">Magnesium</keyword>
<dbReference type="FunFam" id="1.10.510.10:FF:000572">
    <property type="entry name" value="Serine/threonine-protein kinase/endoribonuclease IRE1"/>
    <property type="match status" value="1"/>
</dbReference>
<dbReference type="InterPro" id="IPR017441">
    <property type="entry name" value="Protein_kinase_ATP_BS"/>
</dbReference>
<dbReference type="CDD" id="cd10422">
    <property type="entry name" value="RNase_Ire1"/>
    <property type="match status" value="1"/>
</dbReference>
<keyword evidence="14" id="KW-1133">Transmembrane helix</keyword>
<protein>
    <recommendedName>
        <fullName evidence="3">non-specific serine/threonine protein kinase</fullName>
        <ecNumber evidence="3">2.7.11.1</ecNumber>
    </recommendedName>
</protein>
<dbReference type="Proteomes" id="UP000076532">
    <property type="component" value="Unassembled WGS sequence"/>
</dbReference>
<feature type="compositionally biased region" description="Acidic residues" evidence="20">
    <location>
        <begin position="730"/>
        <end position="739"/>
    </location>
</feature>
<keyword evidence="8 21" id="KW-0732">Signal</keyword>
<evidence type="ECO:0000259" key="22">
    <source>
        <dbReference type="PROSITE" id="PS50011"/>
    </source>
</evidence>
<dbReference type="FunFam" id="3.30.200.20:FF:000077">
    <property type="entry name" value="Putative Serine/threonine-protein kinase/endoribonuclease IRE1"/>
    <property type="match status" value="1"/>
</dbReference>
<feature type="domain" description="KEN" evidence="23">
    <location>
        <begin position="1085"/>
        <end position="1217"/>
    </location>
</feature>
<keyword evidence="15" id="KW-0472">Membrane</keyword>
<dbReference type="SUPFAM" id="SSF56112">
    <property type="entry name" value="Protein kinase-like (PK-like)"/>
    <property type="match status" value="1"/>
</dbReference>
<evidence type="ECO:0000256" key="7">
    <source>
        <dbReference type="ARBA" id="ARBA00022723"/>
    </source>
</evidence>
<dbReference type="Gene3D" id="3.30.200.20">
    <property type="entry name" value="Phosphorylase Kinase, domain 1"/>
    <property type="match status" value="1"/>
</dbReference>
<dbReference type="Pfam" id="PF06479">
    <property type="entry name" value="Ribonuc_2-5A"/>
    <property type="match status" value="1"/>
</dbReference>
<dbReference type="GO" id="GO:1990604">
    <property type="term" value="C:IRE1-TRAF2-ASK1 complex"/>
    <property type="evidence" value="ECO:0007669"/>
    <property type="project" value="TreeGrafter"/>
</dbReference>
<keyword evidence="7" id="KW-0479">Metal-binding</keyword>
<keyword evidence="16" id="KW-0325">Glycoprotein</keyword>
<dbReference type="EC" id="2.7.11.1" evidence="3"/>
<dbReference type="PROSITE" id="PS00108">
    <property type="entry name" value="PROTEIN_KINASE_ST"/>
    <property type="match status" value="1"/>
</dbReference>
<evidence type="ECO:0000313" key="24">
    <source>
        <dbReference type="EMBL" id="KZP15859.1"/>
    </source>
</evidence>
<dbReference type="GO" id="GO:0046872">
    <property type="term" value="F:metal ion binding"/>
    <property type="evidence" value="ECO:0007669"/>
    <property type="project" value="UniProtKB-KW"/>
</dbReference>
<dbReference type="PANTHER" id="PTHR13954">
    <property type="entry name" value="IRE1-RELATED"/>
    <property type="match status" value="1"/>
</dbReference>
<dbReference type="GO" id="GO:0005524">
    <property type="term" value="F:ATP binding"/>
    <property type="evidence" value="ECO:0007669"/>
    <property type="project" value="UniProtKB-UniRule"/>
</dbReference>
<dbReference type="GO" id="GO:0004674">
    <property type="term" value="F:protein serine/threonine kinase activity"/>
    <property type="evidence" value="ECO:0007669"/>
    <property type="project" value="UniProtKB-KW"/>
</dbReference>
<evidence type="ECO:0000256" key="13">
    <source>
        <dbReference type="ARBA" id="ARBA00022842"/>
    </source>
</evidence>
<dbReference type="SMART" id="SM00220">
    <property type="entry name" value="S_TKc"/>
    <property type="match status" value="1"/>
</dbReference>
<proteinExistence type="predicted"/>
<evidence type="ECO:0000256" key="17">
    <source>
        <dbReference type="ARBA" id="ARBA00048659"/>
    </source>
</evidence>
<organism evidence="24 25">
    <name type="scientific">Athelia psychrophila</name>
    <dbReference type="NCBI Taxonomy" id="1759441"/>
    <lineage>
        <taxon>Eukaryota</taxon>
        <taxon>Fungi</taxon>
        <taxon>Dikarya</taxon>
        <taxon>Basidiomycota</taxon>
        <taxon>Agaricomycotina</taxon>
        <taxon>Agaricomycetes</taxon>
        <taxon>Agaricomycetidae</taxon>
        <taxon>Atheliales</taxon>
        <taxon>Atheliaceae</taxon>
        <taxon>Athelia</taxon>
    </lineage>
</organism>
<evidence type="ECO:0000256" key="21">
    <source>
        <dbReference type="SAM" id="SignalP"/>
    </source>
</evidence>
<dbReference type="GO" id="GO:0036498">
    <property type="term" value="P:IRE1-mediated unfolded protein response"/>
    <property type="evidence" value="ECO:0007669"/>
    <property type="project" value="TreeGrafter"/>
</dbReference>
<keyword evidence="5" id="KW-0808">Transferase</keyword>
<dbReference type="Gene3D" id="1.20.1440.180">
    <property type="entry name" value="KEN domain"/>
    <property type="match status" value="1"/>
</dbReference>
<evidence type="ECO:0000256" key="20">
    <source>
        <dbReference type="SAM" id="MobiDB-lite"/>
    </source>
</evidence>
<evidence type="ECO:0000256" key="15">
    <source>
        <dbReference type="ARBA" id="ARBA00023136"/>
    </source>
</evidence>
<dbReference type="GO" id="GO:0004521">
    <property type="term" value="F:RNA endonuclease activity"/>
    <property type="evidence" value="ECO:0007669"/>
    <property type="project" value="InterPro"/>
</dbReference>
<reference evidence="24 25" key="1">
    <citation type="journal article" date="2016" name="Mol. Biol. Evol.">
        <title>Comparative Genomics of Early-Diverging Mushroom-Forming Fungi Provides Insights into the Origins of Lignocellulose Decay Capabilities.</title>
        <authorList>
            <person name="Nagy L.G."/>
            <person name="Riley R."/>
            <person name="Tritt A."/>
            <person name="Adam C."/>
            <person name="Daum C."/>
            <person name="Floudas D."/>
            <person name="Sun H."/>
            <person name="Yadav J.S."/>
            <person name="Pangilinan J."/>
            <person name="Larsson K.H."/>
            <person name="Matsuura K."/>
            <person name="Barry K."/>
            <person name="Labutti K."/>
            <person name="Kuo R."/>
            <person name="Ohm R.A."/>
            <person name="Bhattacharya S.S."/>
            <person name="Shirouzu T."/>
            <person name="Yoshinaga Y."/>
            <person name="Martin F.M."/>
            <person name="Grigoriev I.V."/>
            <person name="Hibbett D.S."/>
        </authorList>
    </citation>
    <scope>NUCLEOTIDE SEQUENCE [LARGE SCALE GENOMIC DNA]</scope>
    <source>
        <strain evidence="24 25">CBS 109695</strain>
    </source>
</reference>
<evidence type="ECO:0000256" key="10">
    <source>
        <dbReference type="ARBA" id="ARBA00022777"/>
    </source>
</evidence>
<dbReference type="InterPro" id="IPR010513">
    <property type="entry name" value="KEN_dom"/>
</dbReference>
<feature type="compositionally biased region" description="Acidic residues" evidence="20">
    <location>
        <begin position="691"/>
        <end position="706"/>
    </location>
</feature>
<evidence type="ECO:0000313" key="25">
    <source>
        <dbReference type="Proteomes" id="UP000076532"/>
    </source>
</evidence>
<dbReference type="GO" id="GO:0070059">
    <property type="term" value="P:intrinsic apoptotic signaling pathway in response to endoplasmic reticulum stress"/>
    <property type="evidence" value="ECO:0007669"/>
    <property type="project" value="TreeGrafter"/>
</dbReference>
<evidence type="ECO:0000256" key="16">
    <source>
        <dbReference type="ARBA" id="ARBA00023180"/>
    </source>
</evidence>
<dbReference type="GO" id="GO:0051082">
    <property type="term" value="F:unfolded protein binding"/>
    <property type="evidence" value="ECO:0007669"/>
    <property type="project" value="TreeGrafter"/>
</dbReference>
<evidence type="ECO:0000256" key="18">
    <source>
        <dbReference type="ARBA" id="ARBA00048977"/>
    </source>
</evidence>
<keyword evidence="6" id="KW-0812">Transmembrane</keyword>
<dbReference type="InterPro" id="IPR011009">
    <property type="entry name" value="Kinase-like_dom_sf"/>
</dbReference>
<evidence type="ECO:0000256" key="3">
    <source>
        <dbReference type="ARBA" id="ARBA00012513"/>
    </source>
</evidence>
<dbReference type="GO" id="GO:0006397">
    <property type="term" value="P:mRNA processing"/>
    <property type="evidence" value="ECO:0007669"/>
    <property type="project" value="InterPro"/>
</dbReference>
<dbReference type="STRING" id="436010.A0A166EKQ0"/>
<evidence type="ECO:0000256" key="19">
    <source>
        <dbReference type="PROSITE-ProRule" id="PRU10141"/>
    </source>
</evidence>
<comment type="subcellular location">
    <subcellularLocation>
        <location evidence="2">Membrane</location>
        <topology evidence="2">Single-pass type I membrane protein</topology>
    </subcellularLocation>
</comment>
<comment type="catalytic activity">
    <reaction evidence="17">
        <text>L-threonyl-[protein] + ATP = O-phospho-L-threonyl-[protein] + ADP + H(+)</text>
        <dbReference type="Rhea" id="RHEA:46608"/>
        <dbReference type="Rhea" id="RHEA-COMP:11060"/>
        <dbReference type="Rhea" id="RHEA-COMP:11605"/>
        <dbReference type="ChEBI" id="CHEBI:15378"/>
        <dbReference type="ChEBI" id="CHEBI:30013"/>
        <dbReference type="ChEBI" id="CHEBI:30616"/>
        <dbReference type="ChEBI" id="CHEBI:61977"/>
        <dbReference type="ChEBI" id="CHEBI:456216"/>
        <dbReference type="EC" id="2.7.11.1"/>
    </reaction>
    <physiologicalReaction direction="left-to-right" evidence="17">
        <dbReference type="Rhea" id="RHEA:46609"/>
    </physiologicalReaction>
</comment>